<sequence length="185" mass="21121">MISLSMMKQRGNFTVEFAIICVVISLLLTFSADVIIKLSCKGKLDRLSYSMVNLLKERTQLYQNNYSLEQSNVDRIVHIVRSSLQRTMKQFRSQNFGYLIESVTFNDEQVPSYSVFPSGSGQSGGIRCTLRSPLSQMTDLSKITTWGRRASLYRVTLCYDTDNWIGELLDMEFTRVQSDAVIIGR</sequence>
<dbReference type="Pfam" id="PF16964">
    <property type="entry name" value="TadF"/>
    <property type="match status" value="1"/>
</dbReference>
<dbReference type="AlphaFoldDB" id="A0A1M7YVD8"/>
<dbReference type="Proteomes" id="UP000184600">
    <property type="component" value="Unassembled WGS sequence"/>
</dbReference>
<dbReference type="RefSeq" id="WP_306345627.1">
    <property type="nucleotide sequence ID" value="NZ_AP024897.1"/>
</dbReference>
<dbReference type="STRING" id="1117707.VQ7734_02300"/>
<accession>A0A1M7YVD8</accession>
<reference evidence="2" key="1">
    <citation type="submission" date="2016-12" db="EMBL/GenBank/DDBJ databases">
        <authorList>
            <person name="Rodrigo-Torres L."/>
            <person name="Arahal R.D."/>
            <person name="Lucena T."/>
        </authorList>
    </citation>
    <scope>NUCLEOTIDE SEQUENCE [LARGE SCALE GENOMIC DNA]</scope>
</reference>
<gene>
    <name evidence="1" type="ORF">VQ7734_02300</name>
</gene>
<organism evidence="1 2">
    <name type="scientific">Vibrio quintilis</name>
    <dbReference type="NCBI Taxonomy" id="1117707"/>
    <lineage>
        <taxon>Bacteria</taxon>
        <taxon>Pseudomonadati</taxon>
        <taxon>Pseudomonadota</taxon>
        <taxon>Gammaproteobacteria</taxon>
        <taxon>Vibrionales</taxon>
        <taxon>Vibrionaceae</taxon>
        <taxon>Vibrio</taxon>
    </lineage>
</organism>
<proteinExistence type="predicted"/>
<keyword evidence="2" id="KW-1185">Reference proteome</keyword>
<protein>
    <recommendedName>
        <fullName evidence="3">Pseudopilin GspJ</fullName>
    </recommendedName>
</protein>
<dbReference type="InterPro" id="IPR031582">
    <property type="entry name" value="TadF"/>
</dbReference>
<evidence type="ECO:0000313" key="2">
    <source>
        <dbReference type="Proteomes" id="UP000184600"/>
    </source>
</evidence>
<evidence type="ECO:0008006" key="3">
    <source>
        <dbReference type="Google" id="ProtNLM"/>
    </source>
</evidence>
<evidence type="ECO:0000313" key="1">
    <source>
        <dbReference type="EMBL" id="SHO56531.1"/>
    </source>
</evidence>
<name>A0A1M7YVD8_9VIBR</name>
<dbReference type="EMBL" id="FRFG01000026">
    <property type="protein sequence ID" value="SHO56531.1"/>
    <property type="molecule type" value="Genomic_DNA"/>
</dbReference>